<evidence type="ECO:0000256" key="2">
    <source>
        <dbReference type="ARBA" id="ARBA00007447"/>
    </source>
</evidence>
<dbReference type="SUPFAM" id="SSF50630">
    <property type="entry name" value="Acid proteases"/>
    <property type="match status" value="2"/>
</dbReference>
<feature type="domain" description="Peptidase A1" evidence="8">
    <location>
        <begin position="196"/>
        <end position="535"/>
    </location>
</feature>
<comment type="caution">
    <text evidence="9">The sequence shown here is derived from an EMBL/GenBank/DDBJ whole genome shotgun (WGS) entry which is preliminary data.</text>
</comment>
<dbReference type="InterPro" id="IPR021109">
    <property type="entry name" value="Peptidase_aspartic_dom_sf"/>
</dbReference>
<keyword evidence="4" id="KW-0645">Protease</keyword>
<comment type="similarity">
    <text evidence="2">Belongs to the peptidase A1 family.</text>
</comment>
<evidence type="ECO:0000259" key="8">
    <source>
        <dbReference type="PROSITE" id="PS51767"/>
    </source>
</evidence>
<gene>
    <name evidence="9" type="ORF">Fmac_003408</name>
</gene>
<evidence type="ECO:0000256" key="7">
    <source>
        <dbReference type="ARBA" id="ARBA00023180"/>
    </source>
</evidence>
<accession>A0ABD1NMN5</accession>
<dbReference type="FunFam" id="2.40.70.10:FF:000050">
    <property type="entry name" value="Aspartic proteinase CDR1"/>
    <property type="match status" value="1"/>
</dbReference>
<reference evidence="9 10" key="1">
    <citation type="submission" date="2024-08" db="EMBL/GenBank/DDBJ databases">
        <title>Insights into the chromosomal genome structure of Flemingia macrophylla.</title>
        <authorList>
            <person name="Ding Y."/>
            <person name="Zhao Y."/>
            <person name="Bi W."/>
            <person name="Wu M."/>
            <person name="Zhao G."/>
            <person name="Gong Y."/>
            <person name="Li W."/>
            <person name="Zhang P."/>
        </authorList>
    </citation>
    <scope>NUCLEOTIDE SEQUENCE [LARGE SCALE GENOMIC DNA]</scope>
    <source>
        <strain evidence="9">DYQJB</strain>
        <tissue evidence="9">Leaf</tissue>
    </source>
</reference>
<keyword evidence="5" id="KW-0064">Aspartyl protease</keyword>
<keyword evidence="6" id="KW-0378">Hydrolase</keyword>
<proteinExistence type="inferred from homology"/>
<dbReference type="GO" id="GO:0006508">
    <property type="term" value="P:proteolysis"/>
    <property type="evidence" value="ECO:0007669"/>
    <property type="project" value="UniProtKB-KW"/>
</dbReference>
<dbReference type="PANTHER" id="PTHR47967:SF86">
    <property type="entry name" value="EUKARYOTIC ASPARTYL PROTEASE FAMILY PROTEIN"/>
    <property type="match status" value="1"/>
</dbReference>
<evidence type="ECO:0000256" key="4">
    <source>
        <dbReference type="ARBA" id="ARBA00022670"/>
    </source>
</evidence>
<sequence length="542" mass="58186">MISNRSKTYTSIPCDSKDCNSLDDHSCYQNMCAYTYAYADSSVTKGMLSRETVTFGSTDGKPVAVENIVFGYRHNNTGVFNENDMGIIGLGGGPLSLVSQIGNIFRRKMFSQCLVPFHTDPHISGTIGFGNAGDVSGEGVTTTLLVSEEGQTLVTLEGISVDELSMHKHGSFYHVPKKSYTPNGPFTTVTSNNGDYLMKLTLGTPPMDVYGLVDTGSDLVWAQCTPCLGCYKQKSPMFEPLRSKTYTPIPCDSEQCNSLFGHSCSPQNLCSYSYSYADSSVTNGVLAREAVTFSSTSGEPIVVGDIIFGCGHDNSGTFNENDMGIIGLGGGPLSLVSQIGDLYGSKKFSQCLVPFHADPHISGTISFGDVSDVSGEGVVTTTLVSEEGQTPYLVTLEGISVGDTFVPFNSSAMLSQGIIMIDSGTPATYLPQGFYDNLVEELKVQSSLLPIDDDPDLGSQLCYRCETNLEGPILTAHFEGADVKLMPIQTFIPPKDGVFCFAMAGTTDGNYIFGNFAQSNILIGFDLDRRTVSFKPTDCTNQ</sequence>
<organism evidence="9 10">
    <name type="scientific">Flemingia macrophylla</name>
    <dbReference type="NCBI Taxonomy" id="520843"/>
    <lineage>
        <taxon>Eukaryota</taxon>
        <taxon>Viridiplantae</taxon>
        <taxon>Streptophyta</taxon>
        <taxon>Embryophyta</taxon>
        <taxon>Tracheophyta</taxon>
        <taxon>Spermatophyta</taxon>
        <taxon>Magnoliopsida</taxon>
        <taxon>eudicotyledons</taxon>
        <taxon>Gunneridae</taxon>
        <taxon>Pentapetalae</taxon>
        <taxon>rosids</taxon>
        <taxon>fabids</taxon>
        <taxon>Fabales</taxon>
        <taxon>Fabaceae</taxon>
        <taxon>Papilionoideae</taxon>
        <taxon>50 kb inversion clade</taxon>
        <taxon>NPAAA clade</taxon>
        <taxon>indigoferoid/millettioid clade</taxon>
        <taxon>Phaseoleae</taxon>
        <taxon>Flemingia</taxon>
    </lineage>
</organism>
<dbReference type="GO" id="GO:0004190">
    <property type="term" value="F:aspartic-type endopeptidase activity"/>
    <property type="evidence" value="ECO:0007669"/>
    <property type="project" value="UniProtKB-KW"/>
</dbReference>
<evidence type="ECO:0000256" key="6">
    <source>
        <dbReference type="ARBA" id="ARBA00022801"/>
    </source>
</evidence>
<evidence type="ECO:0000256" key="3">
    <source>
        <dbReference type="ARBA" id="ARBA00022525"/>
    </source>
</evidence>
<keyword evidence="3" id="KW-0964">Secreted</keyword>
<keyword evidence="7" id="KW-0325">Glycoprotein</keyword>
<comment type="subcellular location">
    <subcellularLocation>
        <location evidence="1">Secreted</location>
    </subcellularLocation>
</comment>
<dbReference type="InterPro" id="IPR032861">
    <property type="entry name" value="TAXi_N"/>
</dbReference>
<dbReference type="InterPro" id="IPR033121">
    <property type="entry name" value="PEPTIDASE_A1"/>
</dbReference>
<evidence type="ECO:0000256" key="5">
    <source>
        <dbReference type="ARBA" id="ARBA00022750"/>
    </source>
</evidence>
<evidence type="ECO:0000313" key="10">
    <source>
        <dbReference type="Proteomes" id="UP001603857"/>
    </source>
</evidence>
<dbReference type="InterPro" id="IPR051708">
    <property type="entry name" value="Plant_Aspart_Prot_A1"/>
</dbReference>
<evidence type="ECO:0000256" key="1">
    <source>
        <dbReference type="ARBA" id="ARBA00004613"/>
    </source>
</evidence>
<dbReference type="PANTHER" id="PTHR47967">
    <property type="entry name" value="OS07G0603500 PROTEIN-RELATED"/>
    <property type="match status" value="1"/>
</dbReference>
<dbReference type="InterPro" id="IPR034161">
    <property type="entry name" value="Pepsin-like_plant"/>
</dbReference>
<dbReference type="Gene3D" id="2.40.70.10">
    <property type="entry name" value="Acid Proteases"/>
    <property type="match status" value="3"/>
</dbReference>
<dbReference type="FunFam" id="2.40.70.10:FF:000031">
    <property type="entry name" value="Aspartyl protease AED1"/>
    <property type="match status" value="1"/>
</dbReference>
<dbReference type="CDD" id="cd05476">
    <property type="entry name" value="pepsin_A_like_plant"/>
    <property type="match status" value="1"/>
</dbReference>
<dbReference type="EMBL" id="JBGMDY010000001">
    <property type="protein sequence ID" value="KAL2349408.1"/>
    <property type="molecule type" value="Genomic_DNA"/>
</dbReference>
<dbReference type="AlphaFoldDB" id="A0ABD1NMN5"/>
<evidence type="ECO:0000313" key="9">
    <source>
        <dbReference type="EMBL" id="KAL2349408.1"/>
    </source>
</evidence>
<name>A0ABD1NMN5_9FABA</name>
<protein>
    <recommendedName>
        <fullName evidence="8">Peptidase A1 domain-containing protein</fullName>
    </recommendedName>
</protein>
<dbReference type="Pfam" id="PF14543">
    <property type="entry name" value="TAXi_N"/>
    <property type="match status" value="2"/>
</dbReference>
<dbReference type="InterPro" id="IPR032799">
    <property type="entry name" value="TAXi_C"/>
</dbReference>
<dbReference type="Proteomes" id="UP001603857">
    <property type="component" value="Unassembled WGS sequence"/>
</dbReference>
<keyword evidence="10" id="KW-1185">Reference proteome</keyword>
<dbReference type="GO" id="GO:0005576">
    <property type="term" value="C:extracellular region"/>
    <property type="evidence" value="ECO:0007669"/>
    <property type="project" value="UniProtKB-SubCell"/>
</dbReference>
<dbReference type="PROSITE" id="PS51767">
    <property type="entry name" value="PEPTIDASE_A1"/>
    <property type="match status" value="1"/>
</dbReference>
<dbReference type="Pfam" id="PF14541">
    <property type="entry name" value="TAXi_C"/>
    <property type="match status" value="1"/>
</dbReference>